<dbReference type="OrthoDB" id="2600004at2"/>
<evidence type="ECO:0000313" key="3">
    <source>
        <dbReference type="EMBL" id="KGE21108.1"/>
    </source>
</evidence>
<evidence type="ECO:0000256" key="1">
    <source>
        <dbReference type="SAM" id="Coils"/>
    </source>
</evidence>
<dbReference type="Proteomes" id="UP000029734">
    <property type="component" value="Unassembled WGS sequence"/>
</dbReference>
<dbReference type="STRING" id="268407.PWYN_02975"/>
<protein>
    <recommendedName>
        <fullName evidence="5">Coil containing protein</fullName>
    </recommendedName>
</protein>
<accession>A0A098MGG6</accession>
<name>A0A098MGG6_9BACL</name>
<dbReference type="RefSeq" id="WP_036648068.1">
    <property type="nucleotide sequence ID" value="NZ_JQCR01000001.1"/>
</dbReference>
<dbReference type="EMBL" id="JQCR01000002">
    <property type="protein sequence ID" value="KGE20632.1"/>
    <property type="molecule type" value="Genomic_DNA"/>
</dbReference>
<evidence type="ECO:0000313" key="2">
    <source>
        <dbReference type="EMBL" id="KGE20632.1"/>
    </source>
</evidence>
<reference evidence="2 4" key="2">
    <citation type="submission" date="2014-10" db="EMBL/GenBank/DDBJ databases">
        <title>Comparative genomics of the Paenibacillus odorifer group.</title>
        <authorList>
            <person name="Tsai Y.-C."/>
            <person name="Martin N."/>
            <person name="Korlach J."/>
            <person name="Wiedmann M."/>
        </authorList>
    </citation>
    <scope>NUCLEOTIDE SEQUENCE [LARGE SCALE GENOMIC DNA]</scope>
    <source>
        <strain evidence="2 4">DSM 18334</strain>
    </source>
</reference>
<evidence type="ECO:0000313" key="4">
    <source>
        <dbReference type="Proteomes" id="UP000029734"/>
    </source>
</evidence>
<comment type="caution">
    <text evidence="2">The sequence shown here is derived from an EMBL/GenBank/DDBJ whole genome shotgun (WGS) entry which is preliminary data.</text>
</comment>
<keyword evidence="4" id="KW-1185">Reference proteome</keyword>
<sequence length="825" mass="91543">MGNNIGALDSAARDLHISMKDLEETANKFGISLDFIDKNGKIAAVTTQKLRDVQMDLNKAIDDAVKKSKILSASQVSDSASTVAVKAAEILQSKNLLKQYKAAKEGTADWTSAQQELAKQFPQFSSAVGINADAIQGLLIVKEREVALEWASIKVKAISASQETKTAIAKQEAAIMIATAITHITGSSGLAEAALKRMNDELARLRGEAAALQALVEAPDPTKVEGYGVTPVIAPKYPDIPKTKTSTPKAYENTALDEAYKKLEHLKALDQLAVAEELKMLQNIQSKYVKTGDERMDIEERIYAVKKTMGDASLEKALDDYNRSVTLGKLNEAQEIERLQRIRKLYADSAEERKQIDDMIFEVTQRKIAAEKQARTDAVKYVSDQLKAAYEDRVARENLSDTEAYKLKDKLYNDQIYLNKSYLAKVLADDRYTAAEKRGIERQITEEIRLATNERLQLQKDYAEDTKKAQIDGINDLAKGVQDALKAKYTEEKRLQEDSIKAAQAANEEWKKAQLEVVQSAYKARVKAAEDASEAEIAALDRVLNAQIDAIQAELDALEDAQKQKNRADVDAEDAKKIGQLTSKIDYEHDDYNRAQLQKELNRVLAEQEKRRQEEQLSDKKDVLNEEKKTLQDQLKAKTDAIKQQLLDKKELMEADYEADQVRINNVYEAQKASLEKQLIDTQAHYAKLLEAKNLQAEAEKMIIEDQQKDILKLLTDFGDSYHITGQTLGEKMYQGFKVKVDQISSLIAGINSQIDAARNSAMAVLNQAADAKKAAAEQKAKGAVNSVPPVVQGTVVSVSQTFNTPVTSPSDISRAARLAAQSLV</sequence>
<dbReference type="EMBL" id="JQCR01000001">
    <property type="protein sequence ID" value="KGE21108.1"/>
    <property type="molecule type" value="Genomic_DNA"/>
</dbReference>
<feature type="coiled-coil region" evidence="1">
    <location>
        <begin position="188"/>
        <end position="215"/>
    </location>
</feature>
<dbReference type="AlphaFoldDB" id="A0A098MGG6"/>
<feature type="coiled-coil region" evidence="1">
    <location>
        <begin position="541"/>
        <end position="641"/>
    </location>
</feature>
<organism evidence="2 4">
    <name type="scientific">Paenibacillus wynnii</name>
    <dbReference type="NCBI Taxonomy" id="268407"/>
    <lineage>
        <taxon>Bacteria</taxon>
        <taxon>Bacillati</taxon>
        <taxon>Bacillota</taxon>
        <taxon>Bacilli</taxon>
        <taxon>Bacillales</taxon>
        <taxon>Paenibacillaceae</taxon>
        <taxon>Paenibacillus</taxon>
    </lineage>
</organism>
<proteinExistence type="predicted"/>
<reference evidence="2 4" key="1">
    <citation type="submission" date="2014-08" db="EMBL/GenBank/DDBJ databases">
        <authorList>
            <person name="den Bakker H.C."/>
        </authorList>
    </citation>
    <scope>NUCLEOTIDE SEQUENCE [LARGE SCALE GENOMIC DNA]</scope>
    <source>
        <strain evidence="2 4">DSM 18334</strain>
    </source>
</reference>
<evidence type="ECO:0008006" key="5">
    <source>
        <dbReference type="Google" id="ProtNLM"/>
    </source>
</evidence>
<keyword evidence="1" id="KW-0175">Coiled coil</keyword>
<gene>
    <name evidence="3" type="ORF">PWYN_02975</name>
    <name evidence="2" type="ORF">PWYN_15745</name>
</gene>